<dbReference type="PANTHER" id="PTHR34387:SF1">
    <property type="entry name" value="PERIPLASMIC IMMUNOGENIC PROTEIN"/>
    <property type="match status" value="1"/>
</dbReference>
<dbReference type="Proteomes" id="UP000389128">
    <property type="component" value="Unassembled WGS sequence"/>
</dbReference>
<keyword evidence="1" id="KW-0732">Signal</keyword>
<comment type="caution">
    <text evidence="2">The sequence shown here is derived from an EMBL/GenBank/DDBJ whole genome shotgun (WGS) entry which is preliminary data.</text>
</comment>
<proteinExistence type="predicted"/>
<organism evidence="2 3">
    <name type="scientific">Zoogloea oleivorans</name>
    <dbReference type="NCBI Taxonomy" id="1552750"/>
    <lineage>
        <taxon>Bacteria</taxon>
        <taxon>Pseudomonadati</taxon>
        <taxon>Pseudomonadota</taxon>
        <taxon>Betaproteobacteria</taxon>
        <taxon>Rhodocyclales</taxon>
        <taxon>Zoogloeaceae</taxon>
        <taxon>Zoogloea</taxon>
    </lineage>
</organism>
<dbReference type="InterPro" id="IPR052022">
    <property type="entry name" value="26kDa_periplasmic_antigen"/>
</dbReference>
<keyword evidence="3" id="KW-1185">Reference proteome</keyword>
<reference evidence="2 3" key="1">
    <citation type="submission" date="2019-01" db="EMBL/GenBank/DDBJ databases">
        <title>Zoogloea oleivorans genome sequencing and assembly.</title>
        <authorList>
            <person name="Tancsics A."/>
            <person name="Farkas M."/>
            <person name="Kriszt B."/>
            <person name="Maroti G."/>
            <person name="Horvath B."/>
        </authorList>
    </citation>
    <scope>NUCLEOTIDE SEQUENCE [LARGE SCALE GENOMIC DNA]</scope>
    <source>
        <strain evidence="2 3">Buc</strain>
    </source>
</reference>
<dbReference type="Gene3D" id="3.30.110.170">
    <property type="entry name" value="Protein of unknown function (DUF541), domain 1"/>
    <property type="match status" value="1"/>
</dbReference>
<name>A0A6C2CRL1_9RHOO</name>
<evidence type="ECO:0000256" key="1">
    <source>
        <dbReference type="SAM" id="SignalP"/>
    </source>
</evidence>
<accession>A0A6C2CRL1</accession>
<dbReference type="GO" id="GO:0006974">
    <property type="term" value="P:DNA damage response"/>
    <property type="evidence" value="ECO:0007669"/>
    <property type="project" value="TreeGrafter"/>
</dbReference>
<evidence type="ECO:0000313" key="3">
    <source>
        <dbReference type="Proteomes" id="UP000389128"/>
    </source>
</evidence>
<protein>
    <submittedName>
        <fullName evidence="2">DUF541 domain-containing protein</fullName>
    </submittedName>
</protein>
<dbReference type="PANTHER" id="PTHR34387">
    <property type="entry name" value="SLR1258 PROTEIN"/>
    <property type="match status" value="1"/>
</dbReference>
<sequence>MQTRFLQPLILAAGLAAAHAHGADAPVPALPTADISVEASRTAPNDQFRAQVYVEATDTNPGDLARKINATITQALQTARSHPTVKVRTAGNATYPIYGKTGRSIESWRMRSTLALESNEAAALSELLGKLQQTMAVSGLNAAPSPETWKKIEDEAIADALAAFEARARLVAGSLHKKWKIKHVSVNTGGIQHKPVMAYARSAGLMAADAAPAPIEAGDSPVSVSVNGQIELLE</sequence>
<dbReference type="RefSeq" id="WP_148579517.1">
    <property type="nucleotide sequence ID" value="NZ_SDKK01000011.1"/>
</dbReference>
<dbReference type="OrthoDB" id="7062395at2"/>
<evidence type="ECO:0000313" key="2">
    <source>
        <dbReference type="EMBL" id="TYC56223.1"/>
    </source>
</evidence>
<dbReference type="AlphaFoldDB" id="A0A6C2CRL1"/>
<feature type="signal peptide" evidence="1">
    <location>
        <begin position="1"/>
        <end position="22"/>
    </location>
</feature>
<dbReference type="Gene3D" id="3.30.70.2970">
    <property type="entry name" value="Protein of unknown function (DUF541), domain 2"/>
    <property type="match status" value="1"/>
</dbReference>
<dbReference type="InterPro" id="IPR007497">
    <property type="entry name" value="SIMPL/DUF541"/>
</dbReference>
<feature type="chain" id="PRO_5025537347" evidence="1">
    <location>
        <begin position="23"/>
        <end position="234"/>
    </location>
</feature>
<gene>
    <name evidence="2" type="ORF">ETQ85_13060</name>
</gene>
<dbReference type="Pfam" id="PF04402">
    <property type="entry name" value="SIMPL"/>
    <property type="match status" value="1"/>
</dbReference>
<dbReference type="EMBL" id="SDKK01000011">
    <property type="protein sequence ID" value="TYC56223.1"/>
    <property type="molecule type" value="Genomic_DNA"/>
</dbReference>